<accession>A0AAT9GN03</accession>
<organism evidence="1">
    <name type="scientific">Sulfurisphaera javensis</name>
    <dbReference type="NCBI Taxonomy" id="2049879"/>
    <lineage>
        <taxon>Archaea</taxon>
        <taxon>Thermoproteota</taxon>
        <taxon>Thermoprotei</taxon>
        <taxon>Sulfolobales</taxon>
        <taxon>Sulfolobaceae</taxon>
        <taxon>Sulfurisphaera</taxon>
    </lineage>
</organism>
<dbReference type="EMBL" id="AP031322">
    <property type="protein sequence ID" value="BFH72236.1"/>
    <property type="molecule type" value="Genomic_DNA"/>
</dbReference>
<dbReference type="KEGG" id="sjv:SJAV_01800"/>
<proteinExistence type="predicted"/>
<dbReference type="AlphaFoldDB" id="A0AAT9GN03"/>
<name>A0AAT9GN03_9CREN</name>
<gene>
    <name evidence="1" type="ORF">SJAV_01800</name>
</gene>
<reference evidence="1" key="1">
    <citation type="submission" date="2024-03" db="EMBL/GenBank/DDBJ databases">
        <title>Complete genome sequence of Sulfurisphaera javensis strain KD-1.</title>
        <authorList>
            <person name="Sakai H."/>
            <person name="Nur N."/>
            <person name="Suwanto A."/>
            <person name="Kurosawa N."/>
        </authorList>
    </citation>
    <scope>NUCLEOTIDE SEQUENCE</scope>
    <source>
        <strain evidence="1">KD-1</strain>
    </source>
</reference>
<sequence>MLKNLRIKTFYPEKEYIHLTYAIKNDKERSKELIHSYMKLQKLGHKAPPLRTGMNVLKI</sequence>
<evidence type="ECO:0008006" key="2">
    <source>
        <dbReference type="Google" id="ProtNLM"/>
    </source>
</evidence>
<evidence type="ECO:0000313" key="1">
    <source>
        <dbReference type="EMBL" id="BFH72236.1"/>
    </source>
</evidence>
<protein>
    <recommendedName>
        <fullName evidence="2">Transposase</fullName>
    </recommendedName>
</protein>